<dbReference type="InterPro" id="IPR051531">
    <property type="entry name" value="N-acetyltransferase"/>
</dbReference>
<dbReference type="Proteomes" id="UP001597012">
    <property type="component" value="Unassembled WGS sequence"/>
</dbReference>
<dbReference type="SUPFAM" id="SSF55729">
    <property type="entry name" value="Acyl-CoA N-acyltransferases (Nat)"/>
    <property type="match status" value="1"/>
</dbReference>
<comment type="caution">
    <text evidence="5">The sequence shown here is derived from an EMBL/GenBank/DDBJ whole genome shotgun (WGS) entry which is preliminary data.</text>
</comment>
<comment type="similarity">
    <text evidence="3">Belongs to the acetyltransferase family. RimJ subfamily.</text>
</comment>
<evidence type="ECO:0000256" key="2">
    <source>
        <dbReference type="ARBA" id="ARBA00023315"/>
    </source>
</evidence>
<feature type="domain" description="N-acetyltransferase" evidence="4">
    <location>
        <begin position="10"/>
        <end position="150"/>
    </location>
</feature>
<dbReference type="PANTHER" id="PTHR43792">
    <property type="entry name" value="GNAT FAMILY, PUTATIVE (AFU_ORTHOLOGUE AFUA_3G00765)-RELATED-RELATED"/>
    <property type="match status" value="1"/>
</dbReference>
<dbReference type="EC" id="2.3.-.-" evidence="5"/>
<name>A0ABW3AY30_9FLAO</name>
<keyword evidence="6" id="KW-1185">Reference proteome</keyword>
<evidence type="ECO:0000259" key="4">
    <source>
        <dbReference type="Pfam" id="PF13302"/>
    </source>
</evidence>
<reference evidence="6" key="1">
    <citation type="journal article" date="2019" name="Int. J. Syst. Evol. Microbiol.">
        <title>The Global Catalogue of Microorganisms (GCM) 10K type strain sequencing project: providing services to taxonomists for standard genome sequencing and annotation.</title>
        <authorList>
            <consortium name="The Broad Institute Genomics Platform"/>
            <consortium name="The Broad Institute Genome Sequencing Center for Infectious Disease"/>
            <person name="Wu L."/>
            <person name="Ma J."/>
        </authorList>
    </citation>
    <scope>NUCLEOTIDE SEQUENCE [LARGE SCALE GENOMIC DNA]</scope>
    <source>
        <strain evidence="6">CCUG 61948</strain>
    </source>
</reference>
<dbReference type="GO" id="GO:0016746">
    <property type="term" value="F:acyltransferase activity"/>
    <property type="evidence" value="ECO:0007669"/>
    <property type="project" value="UniProtKB-KW"/>
</dbReference>
<keyword evidence="2 5" id="KW-0012">Acyltransferase</keyword>
<dbReference type="InterPro" id="IPR000182">
    <property type="entry name" value="GNAT_dom"/>
</dbReference>
<evidence type="ECO:0000256" key="1">
    <source>
        <dbReference type="ARBA" id="ARBA00022679"/>
    </source>
</evidence>
<evidence type="ECO:0000313" key="6">
    <source>
        <dbReference type="Proteomes" id="UP001597012"/>
    </source>
</evidence>
<evidence type="ECO:0000256" key="3">
    <source>
        <dbReference type="ARBA" id="ARBA00038502"/>
    </source>
</evidence>
<dbReference type="PANTHER" id="PTHR43792:SF8">
    <property type="entry name" value="[RIBOSOMAL PROTEIN US5]-ALANINE N-ACETYLTRANSFERASE"/>
    <property type="match status" value="1"/>
</dbReference>
<gene>
    <name evidence="5" type="ORF">ACFQZJ_00880</name>
</gene>
<protein>
    <submittedName>
        <fullName evidence="5">GNAT family N-acetyltransferase</fullName>
        <ecNumber evidence="5">2.3.-.-</ecNumber>
    </submittedName>
</protein>
<dbReference type="RefSeq" id="WP_379931668.1">
    <property type="nucleotide sequence ID" value="NZ_JBHTHY010000003.1"/>
</dbReference>
<accession>A0ABW3AY30</accession>
<sequence>MNLKVKGFEIAPIQEKDAWRLCDFMVANSERFKNDFPGTLKQNLNPTLSALFVQEKARQFTAGQEFLFTVKEQEHRTIIGLIYVKELQKKEGQGELAYCIGYEHEGKGLMTRFLNQIIPWAFTKLGLGTLQIIAHKDNKGSTRIAEKLGFSWQETLPEAHKRYNGDVVDMERYEKYRKV</sequence>
<proteinExistence type="inferred from homology"/>
<dbReference type="Gene3D" id="3.40.630.30">
    <property type="match status" value="1"/>
</dbReference>
<dbReference type="Pfam" id="PF13302">
    <property type="entry name" value="Acetyltransf_3"/>
    <property type="match status" value="1"/>
</dbReference>
<keyword evidence="1 5" id="KW-0808">Transferase</keyword>
<evidence type="ECO:0000313" key="5">
    <source>
        <dbReference type="EMBL" id="MFD0795997.1"/>
    </source>
</evidence>
<dbReference type="EMBL" id="JBHTHY010000003">
    <property type="protein sequence ID" value="MFD0795997.1"/>
    <property type="molecule type" value="Genomic_DNA"/>
</dbReference>
<organism evidence="5 6">
    <name type="scientific">Maribacter chungangensis</name>
    <dbReference type="NCBI Taxonomy" id="1069117"/>
    <lineage>
        <taxon>Bacteria</taxon>
        <taxon>Pseudomonadati</taxon>
        <taxon>Bacteroidota</taxon>
        <taxon>Flavobacteriia</taxon>
        <taxon>Flavobacteriales</taxon>
        <taxon>Flavobacteriaceae</taxon>
        <taxon>Maribacter</taxon>
    </lineage>
</organism>
<dbReference type="InterPro" id="IPR016181">
    <property type="entry name" value="Acyl_CoA_acyltransferase"/>
</dbReference>